<evidence type="ECO:0000256" key="1">
    <source>
        <dbReference type="ARBA" id="ARBA00011975"/>
    </source>
</evidence>
<evidence type="ECO:0000256" key="3">
    <source>
        <dbReference type="ARBA" id="ARBA00022679"/>
    </source>
</evidence>
<dbReference type="InterPro" id="IPR050390">
    <property type="entry name" value="C5-Methyltransferase"/>
</dbReference>
<dbReference type="PROSITE" id="PS00094">
    <property type="entry name" value="C5_MTASE_1"/>
    <property type="match status" value="1"/>
</dbReference>
<dbReference type="EMBL" id="LAZR01011361">
    <property type="protein sequence ID" value="KKM62118.1"/>
    <property type="molecule type" value="Genomic_DNA"/>
</dbReference>
<dbReference type="PRINTS" id="PR00105">
    <property type="entry name" value="C5METTRFRASE"/>
</dbReference>
<dbReference type="AlphaFoldDB" id="A0A0F9IXP7"/>
<dbReference type="PROSITE" id="PS51679">
    <property type="entry name" value="SAM_MT_C5"/>
    <property type="match status" value="1"/>
</dbReference>
<dbReference type="EC" id="2.1.1.37" evidence="1"/>
<dbReference type="NCBIfam" id="TIGR00675">
    <property type="entry name" value="dcm"/>
    <property type="match status" value="1"/>
</dbReference>
<keyword evidence="2" id="KW-0489">Methyltransferase</keyword>
<keyword evidence="4" id="KW-0949">S-adenosyl-L-methionine</keyword>
<dbReference type="GO" id="GO:0003677">
    <property type="term" value="F:DNA binding"/>
    <property type="evidence" value="ECO:0007669"/>
    <property type="project" value="TreeGrafter"/>
</dbReference>
<dbReference type="InterPro" id="IPR001525">
    <property type="entry name" value="C5_MeTfrase"/>
</dbReference>
<feature type="compositionally biased region" description="Polar residues" evidence="5">
    <location>
        <begin position="175"/>
        <end position="191"/>
    </location>
</feature>
<comment type="caution">
    <text evidence="6">The sequence shown here is derived from an EMBL/GenBank/DDBJ whole genome shotgun (WGS) entry which is preliminary data.</text>
</comment>
<dbReference type="InterPro" id="IPR029063">
    <property type="entry name" value="SAM-dependent_MTases_sf"/>
</dbReference>
<organism evidence="6">
    <name type="scientific">marine sediment metagenome</name>
    <dbReference type="NCBI Taxonomy" id="412755"/>
    <lineage>
        <taxon>unclassified sequences</taxon>
        <taxon>metagenomes</taxon>
        <taxon>ecological metagenomes</taxon>
    </lineage>
</organism>
<dbReference type="PANTHER" id="PTHR10629:SF52">
    <property type="entry name" value="DNA (CYTOSINE-5)-METHYLTRANSFERASE 1"/>
    <property type="match status" value="1"/>
</dbReference>
<evidence type="ECO:0000256" key="5">
    <source>
        <dbReference type="SAM" id="MobiDB-lite"/>
    </source>
</evidence>
<evidence type="ECO:0000256" key="4">
    <source>
        <dbReference type="ARBA" id="ARBA00022691"/>
    </source>
</evidence>
<protein>
    <recommendedName>
        <fullName evidence="1">DNA (cytosine-5-)-methyltransferase</fullName>
        <ecNumber evidence="1">2.1.1.37</ecNumber>
    </recommendedName>
</protein>
<proteinExistence type="predicted"/>
<dbReference type="GO" id="GO:0032259">
    <property type="term" value="P:methylation"/>
    <property type="evidence" value="ECO:0007669"/>
    <property type="project" value="UniProtKB-KW"/>
</dbReference>
<feature type="non-terminal residue" evidence="6">
    <location>
        <position position="251"/>
    </location>
</feature>
<evidence type="ECO:0000313" key="6">
    <source>
        <dbReference type="EMBL" id="KKM62118.1"/>
    </source>
</evidence>
<keyword evidence="3" id="KW-0808">Transferase</keyword>
<dbReference type="InterPro" id="IPR018117">
    <property type="entry name" value="C5_DNA_meth_AS"/>
</dbReference>
<reference evidence="6" key="1">
    <citation type="journal article" date="2015" name="Nature">
        <title>Complex archaea that bridge the gap between prokaryotes and eukaryotes.</title>
        <authorList>
            <person name="Spang A."/>
            <person name="Saw J.H."/>
            <person name="Jorgensen S.L."/>
            <person name="Zaremba-Niedzwiedzka K."/>
            <person name="Martijn J."/>
            <person name="Lind A.E."/>
            <person name="van Eijk R."/>
            <person name="Schleper C."/>
            <person name="Guy L."/>
            <person name="Ettema T.J."/>
        </authorList>
    </citation>
    <scope>NUCLEOTIDE SEQUENCE</scope>
</reference>
<accession>A0A0F9IXP7</accession>
<name>A0A0F9IXP7_9ZZZZ</name>
<dbReference type="GO" id="GO:0003886">
    <property type="term" value="F:DNA (cytosine-5-)-methyltransferase activity"/>
    <property type="evidence" value="ECO:0007669"/>
    <property type="project" value="UniProtKB-EC"/>
</dbReference>
<dbReference type="PANTHER" id="PTHR10629">
    <property type="entry name" value="CYTOSINE-SPECIFIC METHYLTRANSFERASE"/>
    <property type="match status" value="1"/>
</dbReference>
<dbReference type="Gene3D" id="3.40.50.150">
    <property type="entry name" value="Vaccinia Virus protein VP39"/>
    <property type="match status" value="1"/>
</dbReference>
<dbReference type="GO" id="GO:0005634">
    <property type="term" value="C:nucleus"/>
    <property type="evidence" value="ECO:0007669"/>
    <property type="project" value="TreeGrafter"/>
</dbReference>
<dbReference type="GO" id="GO:0044027">
    <property type="term" value="P:negative regulation of gene expression via chromosomal CpG island methylation"/>
    <property type="evidence" value="ECO:0007669"/>
    <property type="project" value="TreeGrafter"/>
</dbReference>
<evidence type="ECO:0000256" key="2">
    <source>
        <dbReference type="ARBA" id="ARBA00022603"/>
    </source>
</evidence>
<dbReference type="SUPFAM" id="SSF53335">
    <property type="entry name" value="S-adenosyl-L-methionine-dependent methyltransferases"/>
    <property type="match status" value="1"/>
</dbReference>
<sequence length="251" mass="27545">MTAPGFGSLYSGVGGMDLGLDRAGWIPQWQVEINPYRRQVLERHWPDVQRFTDVREVGAELAPVDLIAAGFPCQPFSVAGRNRGEADERNMWPDTIRVIRAVRPRFALLENVPGLLAHSYFGTILGDLAEAGYDAEWFCIRASDFGATHRRKRLFIVADRSKIGWRTRRDIGDMGSTSNQEGHPRNQLAQTTDHRSQDVADSGRPGQNRLQQVGLTERGAAAPVGAEGNDVADAEGAGLARGDGQRNEGQP</sequence>
<feature type="region of interest" description="Disordered" evidence="5">
    <location>
        <begin position="168"/>
        <end position="251"/>
    </location>
</feature>
<gene>
    <name evidence="6" type="ORF">LCGC14_1524980</name>
</gene>
<dbReference type="Pfam" id="PF00145">
    <property type="entry name" value="DNA_methylase"/>
    <property type="match status" value="1"/>
</dbReference>